<keyword evidence="1" id="KW-1133">Transmembrane helix</keyword>
<dbReference type="InterPro" id="IPR002798">
    <property type="entry name" value="SpoIIM-like"/>
</dbReference>
<feature type="transmembrane region" description="Helical" evidence="1">
    <location>
        <begin position="121"/>
        <end position="145"/>
    </location>
</feature>
<keyword evidence="1" id="KW-0812">Transmembrane</keyword>
<protein>
    <submittedName>
        <fullName evidence="2">Stage II sporulation protein M</fullName>
    </submittedName>
</protein>
<evidence type="ECO:0000313" key="2">
    <source>
        <dbReference type="EMBL" id="RUT41729.1"/>
    </source>
</evidence>
<dbReference type="RefSeq" id="WP_127194442.1">
    <property type="nucleotide sequence ID" value="NZ_RZNY01000028.1"/>
</dbReference>
<dbReference type="EMBL" id="RZNY01000028">
    <property type="protein sequence ID" value="RUT41729.1"/>
    <property type="molecule type" value="Genomic_DNA"/>
</dbReference>
<dbReference type="Proteomes" id="UP000279446">
    <property type="component" value="Unassembled WGS sequence"/>
</dbReference>
<sequence>MTSLRRFVQDLFFYKKMMALSLILFTAGIVIGTLNADFITELITPQLQGLQEYSRELSESANPQWSFFVFIFLNNAVKSIVIIFAGALFGLLPIFFLMMNGMVIGFLLTTAASQGENMFNLIVLGLLPHGIIEIPAILIASGFGLQFGYMVLKGLGELGARDESERTVKWGGFLKTAGRASIWITLLLLIAAIIESTLTFYLVTL</sequence>
<accession>A0A3S1DN28</accession>
<name>A0A3S1DN28_9BACL</name>
<keyword evidence="1" id="KW-0472">Membrane</keyword>
<dbReference type="AlphaFoldDB" id="A0A3S1DN28"/>
<gene>
    <name evidence="2" type="ORF">EJP82_23205</name>
</gene>
<dbReference type="PANTHER" id="PTHR35337">
    <property type="entry name" value="SLR1478 PROTEIN"/>
    <property type="match status" value="1"/>
</dbReference>
<comment type="caution">
    <text evidence="2">The sequence shown here is derived from an EMBL/GenBank/DDBJ whole genome shotgun (WGS) entry which is preliminary data.</text>
</comment>
<dbReference type="OrthoDB" id="161024at2"/>
<keyword evidence="3" id="KW-1185">Reference proteome</keyword>
<organism evidence="2 3">
    <name type="scientific">Paenibacillus anaericanus</name>
    <dbReference type="NCBI Taxonomy" id="170367"/>
    <lineage>
        <taxon>Bacteria</taxon>
        <taxon>Bacillati</taxon>
        <taxon>Bacillota</taxon>
        <taxon>Bacilli</taxon>
        <taxon>Bacillales</taxon>
        <taxon>Paenibacillaceae</taxon>
        <taxon>Paenibacillus</taxon>
    </lineage>
</organism>
<feature type="transmembrane region" description="Helical" evidence="1">
    <location>
        <begin position="180"/>
        <end position="203"/>
    </location>
</feature>
<dbReference type="PANTHER" id="PTHR35337:SF1">
    <property type="entry name" value="SLR1478 PROTEIN"/>
    <property type="match status" value="1"/>
</dbReference>
<feature type="transmembrane region" description="Helical" evidence="1">
    <location>
        <begin position="80"/>
        <end position="109"/>
    </location>
</feature>
<evidence type="ECO:0000313" key="3">
    <source>
        <dbReference type="Proteomes" id="UP000279446"/>
    </source>
</evidence>
<reference evidence="2 3" key="1">
    <citation type="submission" date="2018-12" db="EMBL/GenBank/DDBJ databases">
        <authorList>
            <person name="Sun L."/>
            <person name="Chen Z."/>
        </authorList>
    </citation>
    <scope>NUCLEOTIDE SEQUENCE [LARGE SCALE GENOMIC DNA]</scope>
    <source>
        <strain evidence="2 3">DSM 15890</strain>
    </source>
</reference>
<proteinExistence type="predicted"/>
<dbReference type="Pfam" id="PF01944">
    <property type="entry name" value="SpoIIM"/>
    <property type="match status" value="1"/>
</dbReference>
<evidence type="ECO:0000256" key="1">
    <source>
        <dbReference type="SAM" id="Phobius"/>
    </source>
</evidence>